<reference evidence="2" key="3">
    <citation type="submission" date="2011-03" db="EMBL/GenBank/DDBJ databases">
        <title>Annotation of Magnaporthe poae ATCC 64411.</title>
        <authorList>
            <person name="Ma L.-J."/>
            <person name="Dead R."/>
            <person name="Young S.K."/>
            <person name="Zeng Q."/>
            <person name="Gargeya S."/>
            <person name="Fitzgerald M."/>
            <person name="Haas B."/>
            <person name="Abouelleil A."/>
            <person name="Alvarado L."/>
            <person name="Arachchi H.M."/>
            <person name="Berlin A."/>
            <person name="Brown A."/>
            <person name="Chapman S.B."/>
            <person name="Chen Z."/>
            <person name="Dunbar C."/>
            <person name="Freedman E."/>
            <person name="Gearin G."/>
            <person name="Gellesch M."/>
            <person name="Goldberg J."/>
            <person name="Griggs A."/>
            <person name="Gujja S."/>
            <person name="Heiman D."/>
            <person name="Howarth C."/>
            <person name="Larson L."/>
            <person name="Lui A."/>
            <person name="MacDonald P.J.P."/>
            <person name="Mehta T."/>
            <person name="Montmayeur A."/>
            <person name="Murphy C."/>
            <person name="Neiman D."/>
            <person name="Pearson M."/>
            <person name="Priest M."/>
            <person name="Roberts A."/>
            <person name="Saif S."/>
            <person name="Shea T."/>
            <person name="Shenoy N."/>
            <person name="Sisk P."/>
            <person name="Stolte C."/>
            <person name="Sykes S."/>
            <person name="Yandava C."/>
            <person name="Wortman J."/>
            <person name="Nusbaum C."/>
            <person name="Birren B."/>
        </authorList>
    </citation>
    <scope>NUCLEOTIDE SEQUENCE</scope>
    <source>
        <strain evidence="2">ATCC 64411</strain>
    </source>
</reference>
<dbReference type="OMA" id="IQYETLW"/>
<evidence type="ECO:0000256" key="1">
    <source>
        <dbReference type="SAM" id="MobiDB-lite"/>
    </source>
</evidence>
<reference evidence="3" key="4">
    <citation type="journal article" date="2015" name="G3 (Bethesda)">
        <title>Genome sequences of three phytopathogenic species of the Magnaporthaceae family of fungi.</title>
        <authorList>
            <person name="Okagaki L.H."/>
            <person name="Nunes C.C."/>
            <person name="Sailsbery J."/>
            <person name="Clay B."/>
            <person name="Brown D."/>
            <person name="John T."/>
            <person name="Oh Y."/>
            <person name="Young N."/>
            <person name="Fitzgerald M."/>
            <person name="Haas B.J."/>
            <person name="Zeng Q."/>
            <person name="Young S."/>
            <person name="Adiconis X."/>
            <person name="Fan L."/>
            <person name="Levin J.Z."/>
            <person name="Mitchell T.K."/>
            <person name="Okubara P.A."/>
            <person name="Farman M.L."/>
            <person name="Kohn L.M."/>
            <person name="Birren B."/>
            <person name="Ma L.-J."/>
            <person name="Dean R.A."/>
        </authorList>
    </citation>
    <scope>NUCLEOTIDE SEQUENCE</scope>
    <source>
        <strain evidence="3">ATCC 64411 / 73-15</strain>
    </source>
</reference>
<evidence type="ECO:0000313" key="2">
    <source>
        <dbReference type="EMBL" id="KLU88941.1"/>
    </source>
</evidence>
<feature type="region of interest" description="Disordered" evidence="1">
    <location>
        <begin position="43"/>
        <end position="70"/>
    </location>
</feature>
<dbReference type="STRING" id="644358.A0A0C4E5Z3"/>
<reference evidence="2" key="1">
    <citation type="submission" date="2010-05" db="EMBL/GenBank/DDBJ databases">
        <title>The Genome Sequence of Magnaporthe poae strain ATCC 64411.</title>
        <authorList>
            <consortium name="The Broad Institute Genome Sequencing Platform"/>
            <consortium name="Broad Institute Genome Sequencing Center for Infectious Disease"/>
            <person name="Ma L.-J."/>
            <person name="Dead R."/>
            <person name="Young S."/>
            <person name="Zeng Q."/>
            <person name="Koehrsen M."/>
            <person name="Alvarado L."/>
            <person name="Berlin A."/>
            <person name="Chapman S.B."/>
            <person name="Chen Z."/>
            <person name="Freedman E."/>
            <person name="Gellesch M."/>
            <person name="Goldberg J."/>
            <person name="Griggs A."/>
            <person name="Gujja S."/>
            <person name="Heilman E.R."/>
            <person name="Heiman D."/>
            <person name="Hepburn T."/>
            <person name="Howarth C."/>
            <person name="Jen D."/>
            <person name="Larson L."/>
            <person name="Mehta T."/>
            <person name="Neiman D."/>
            <person name="Pearson M."/>
            <person name="Roberts A."/>
            <person name="Saif S."/>
            <person name="Shea T."/>
            <person name="Shenoy N."/>
            <person name="Sisk P."/>
            <person name="Stolte C."/>
            <person name="Sykes S."/>
            <person name="Walk T."/>
            <person name="White J."/>
            <person name="Yandava C."/>
            <person name="Haas B."/>
            <person name="Nusbaum C."/>
            <person name="Birren B."/>
        </authorList>
    </citation>
    <scope>NUCLEOTIDE SEQUENCE</scope>
    <source>
        <strain evidence="2">ATCC 64411</strain>
    </source>
</reference>
<dbReference type="Pfam" id="PF23867">
    <property type="entry name" value="Mmc1_N"/>
    <property type="match status" value="1"/>
</dbReference>
<sequence>MPPRLALAGAARSPRRAAAVLVPSVCLFCSLAPRRPSPRASFWARQRRPFATPRAESTAASPRSTAENPRRRLEHALLELQRQAPSYINLSRVQLALQGLRQDAGRESVRLAMLGLGGTDAAKGLLQAVLADPLSPEQEWERRLAGHDESRPLLIRIRPDQSEHEEHEEQAVPSFVSPAAPSKNPTLLEMSVSSPTLNGHDIEILLTGIGPMEPGQGSGALAALEEAALAPAIDIPTSSTGRMTQITTPVHKALVVADGILGATQVSAMPVSSSTDEVAAAVNLKGITDDDVAGCPFVRVDVEGGKHAIALFRQDVGNAIQYETLWFQSNINKAKDWLLAGVLSSSDDGAATTKPAVRQLVASVLQGALAAVRAVGRVEEALAELK</sequence>
<dbReference type="EMBL" id="GL876972">
    <property type="protein sequence ID" value="KLU88941.1"/>
    <property type="molecule type" value="Genomic_DNA"/>
</dbReference>
<dbReference type="AlphaFoldDB" id="A0A0C4E5Z3"/>
<reference evidence="4" key="2">
    <citation type="submission" date="2010-05" db="EMBL/GenBank/DDBJ databases">
        <title>The genome sequence of Magnaporthe poae strain ATCC 64411.</title>
        <authorList>
            <person name="Ma L.-J."/>
            <person name="Dead R."/>
            <person name="Young S."/>
            <person name="Zeng Q."/>
            <person name="Koehrsen M."/>
            <person name="Alvarado L."/>
            <person name="Berlin A."/>
            <person name="Chapman S.B."/>
            <person name="Chen Z."/>
            <person name="Freedman E."/>
            <person name="Gellesch M."/>
            <person name="Goldberg J."/>
            <person name="Griggs A."/>
            <person name="Gujja S."/>
            <person name="Heilman E.R."/>
            <person name="Heiman D."/>
            <person name="Hepburn T."/>
            <person name="Howarth C."/>
            <person name="Jen D."/>
            <person name="Larson L."/>
            <person name="Mehta T."/>
            <person name="Neiman D."/>
            <person name="Pearson M."/>
            <person name="Roberts A."/>
            <person name="Saif S."/>
            <person name="Shea T."/>
            <person name="Shenoy N."/>
            <person name="Sisk P."/>
            <person name="Stolte C."/>
            <person name="Sykes S."/>
            <person name="Walk T."/>
            <person name="White J."/>
            <person name="Yandava C."/>
            <person name="Haas B."/>
            <person name="Nusbaum C."/>
            <person name="Birren B."/>
        </authorList>
    </citation>
    <scope>NUCLEOTIDE SEQUENCE [LARGE SCALE GENOMIC DNA]</scope>
    <source>
        <strain evidence="4">ATCC 64411 / 73-15</strain>
    </source>
</reference>
<dbReference type="eggNOG" id="ENOG502RY8K">
    <property type="taxonomic scope" value="Eukaryota"/>
</dbReference>
<organism evidence="3 4">
    <name type="scientific">Magnaporthiopsis poae (strain ATCC 64411 / 73-15)</name>
    <name type="common">Kentucky bluegrass fungus</name>
    <name type="synonym">Magnaporthe poae</name>
    <dbReference type="NCBI Taxonomy" id="644358"/>
    <lineage>
        <taxon>Eukaryota</taxon>
        <taxon>Fungi</taxon>
        <taxon>Dikarya</taxon>
        <taxon>Ascomycota</taxon>
        <taxon>Pezizomycotina</taxon>
        <taxon>Sordariomycetes</taxon>
        <taxon>Sordariomycetidae</taxon>
        <taxon>Magnaporthales</taxon>
        <taxon>Magnaporthaceae</taxon>
        <taxon>Magnaporthiopsis</taxon>
    </lineage>
</organism>
<proteinExistence type="predicted"/>
<dbReference type="PANTHER" id="PTHR38644:SF1">
    <property type="entry name" value="EXPRESSED PROTEIN"/>
    <property type="match status" value="1"/>
</dbReference>
<gene>
    <name evidence="2" type="ORF">MAPG_07922</name>
</gene>
<dbReference type="Proteomes" id="UP000011715">
    <property type="component" value="Unassembled WGS sequence"/>
</dbReference>
<dbReference type="OrthoDB" id="5319015at2759"/>
<dbReference type="VEuPathDB" id="FungiDB:MAPG_07922"/>
<feature type="compositionally biased region" description="Polar residues" evidence="1">
    <location>
        <begin position="58"/>
        <end position="67"/>
    </location>
</feature>
<dbReference type="EMBL" id="ADBL01001914">
    <property type="status" value="NOT_ANNOTATED_CDS"/>
    <property type="molecule type" value="Genomic_DNA"/>
</dbReference>
<evidence type="ECO:0000313" key="4">
    <source>
        <dbReference type="Proteomes" id="UP000011715"/>
    </source>
</evidence>
<protein>
    <submittedName>
        <fullName evidence="2 3">Uncharacterized protein</fullName>
    </submittedName>
</protein>
<dbReference type="EnsemblFungi" id="MAPG_07922T0">
    <property type="protein sequence ID" value="MAPG_07922T0"/>
    <property type="gene ID" value="MAPG_07922"/>
</dbReference>
<evidence type="ECO:0000313" key="3">
    <source>
        <dbReference type="EnsemblFungi" id="MAPG_07922T0"/>
    </source>
</evidence>
<reference evidence="3" key="5">
    <citation type="submission" date="2015-06" db="UniProtKB">
        <authorList>
            <consortium name="EnsemblFungi"/>
        </authorList>
    </citation>
    <scope>IDENTIFICATION</scope>
    <source>
        <strain evidence="3">ATCC 64411</strain>
    </source>
</reference>
<dbReference type="PANTHER" id="PTHR38644">
    <property type="entry name" value="EXPRESSED PROTEIN"/>
    <property type="match status" value="1"/>
</dbReference>
<name>A0A0C4E5Z3_MAGP6</name>
<dbReference type="EMBL" id="ADBL01001915">
    <property type="status" value="NOT_ANNOTATED_CDS"/>
    <property type="molecule type" value="Genomic_DNA"/>
</dbReference>
<keyword evidence="4" id="KW-1185">Reference proteome</keyword>
<accession>A0A0C4E5Z3</accession>